<keyword evidence="10" id="KW-0997">Cell inner membrane</keyword>
<reference evidence="11 12" key="1">
    <citation type="submission" date="2021-04" db="EMBL/GenBank/DDBJ databases">
        <authorList>
            <person name="Pira H."/>
            <person name="Risdian C."/>
            <person name="Wink J."/>
        </authorList>
    </citation>
    <scope>NUCLEOTIDE SEQUENCE [LARGE SCALE GENOMIC DNA]</scope>
    <source>
        <strain evidence="11 12">WHA3</strain>
    </source>
</reference>
<keyword evidence="6 10" id="KW-0812">Transmembrane</keyword>
<keyword evidence="8 10" id="KW-1133">Transmembrane helix</keyword>
<evidence type="ECO:0000313" key="11">
    <source>
        <dbReference type="EMBL" id="MBV7256997.1"/>
    </source>
</evidence>
<evidence type="ECO:0000256" key="5">
    <source>
        <dbReference type="ARBA" id="ARBA00022500"/>
    </source>
</evidence>
<evidence type="ECO:0000256" key="2">
    <source>
        <dbReference type="ARBA" id="ARBA00004162"/>
    </source>
</evidence>
<evidence type="ECO:0000256" key="7">
    <source>
        <dbReference type="ARBA" id="ARBA00022779"/>
    </source>
</evidence>
<comment type="caution">
    <text evidence="11">The sequence shown here is derived from an EMBL/GenBank/DDBJ whole genome shotgun (WGS) entry which is preliminary data.</text>
</comment>
<evidence type="ECO:0000256" key="10">
    <source>
        <dbReference type="RuleBase" id="RU364125"/>
    </source>
</evidence>
<comment type="function">
    <text evidence="1 10">Controls the rotational direction of flagella during chemotaxis.</text>
</comment>
<dbReference type="PANTHER" id="PTHR35091:SF2">
    <property type="entry name" value="FLAGELLAR PROTEIN FLIL"/>
    <property type="match status" value="1"/>
</dbReference>
<keyword evidence="12" id="KW-1185">Reference proteome</keyword>
<keyword evidence="11" id="KW-0282">Flagellum</keyword>
<evidence type="ECO:0000256" key="8">
    <source>
        <dbReference type="ARBA" id="ARBA00022989"/>
    </source>
</evidence>
<keyword evidence="4" id="KW-1003">Cell membrane</keyword>
<evidence type="ECO:0000256" key="1">
    <source>
        <dbReference type="ARBA" id="ARBA00002254"/>
    </source>
</evidence>
<keyword evidence="11" id="KW-0966">Cell projection</keyword>
<dbReference type="RefSeq" id="WP_218445838.1">
    <property type="nucleotide sequence ID" value="NZ_JAGSPA010000003.1"/>
</dbReference>
<comment type="subcellular location">
    <subcellularLocation>
        <location evidence="10">Cell inner membrane</location>
    </subcellularLocation>
    <subcellularLocation>
        <location evidence="2">Cell membrane</location>
        <topology evidence="2">Single-pass membrane protein</topology>
    </subcellularLocation>
</comment>
<evidence type="ECO:0000313" key="12">
    <source>
        <dbReference type="Proteomes" id="UP000722336"/>
    </source>
</evidence>
<accession>A0ABS6SGM0</accession>
<feature type="transmembrane region" description="Helical" evidence="10">
    <location>
        <begin position="27"/>
        <end position="45"/>
    </location>
</feature>
<dbReference type="PANTHER" id="PTHR35091">
    <property type="entry name" value="FLAGELLAR PROTEIN FLIL"/>
    <property type="match status" value="1"/>
</dbReference>
<evidence type="ECO:0000256" key="6">
    <source>
        <dbReference type="ARBA" id="ARBA00022692"/>
    </source>
</evidence>
<dbReference type="InterPro" id="IPR005503">
    <property type="entry name" value="FliL"/>
</dbReference>
<dbReference type="EMBL" id="JAGSPA010000003">
    <property type="protein sequence ID" value="MBV7256997.1"/>
    <property type="molecule type" value="Genomic_DNA"/>
</dbReference>
<evidence type="ECO:0000256" key="9">
    <source>
        <dbReference type="ARBA" id="ARBA00023136"/>
    </source>
</evidence>
<name>A0ABS6SGM0_9SPHN</name>
<keyword evidence="7 10" id="KW-0283">Flagellar rotation</keyword>
<evidence type="ECO:0000256" key="3">
    <source>
        <dbReference type="ARBA" id="ARBA00008281"/>
    </source>
</evidence>
<keyword evidence="9 10" id="KW-0472">Membrane</keyword>
<gene>
    <name evidence="11" type="ORF">KCG44_09400</name>
</gene>
<dbReference type="Proteomes" id="UP000722336">
    <property type="component" value="Unassembled WGS sequence"/>
</dbReference>
<organism evidence="11 12">
    <name type="scientific">Pacificimonas pallii</name>
    <dbReference type="NCBI Taxonomy" id="2827236"/>
    <lineage>
        <taxon>Bacteria</taxon>
        <taxon>Pseudomonadati</taxon>
        <taxon>Pseudomonadota</taxon>
        <taxon>Alphaproteobacteria</taxon>
        <taxon>Sphingomonadales</taxon>
        <taxon>Sphingosinicellaceae</taxon>
        <taxon>Pacificimonas</taxon>
    </lineage>
</organism>
<evidence type="ECO:0000256" key="4">
    <source>
        <dbReference type="ARBA" id="ARBA00022475"/>
    </source>
</evidence>
<keyword evidence="5 10" id="KW-0145">Chemotaxis</keyword>
<proteinExistence type="inferred from homology"/>
<protein>
    <recommendedName>
        <fullName evidence="10">Flagellar protein FliL</fullName>
    </recommendedName>
</protein>
<dbReference type="Pfam" id="PF03748">
    <property type="entry name" value="FliL"/>
    <property type="match status" value="1"/>
</dbReference>
<keyword evidence="11" id="KW-0969">Cilium</keyword>
<comment type="similarity">
    <text evidence="3 10">Belongs to the FliL family.</text>
</comment>
<sequence>MAKKEKVEDTDGEDAGKKKGGGMKKMLMILVLVGGIAGGGGFYAFSSGMLGNQAEAAAAKDLPPELTYHAFERAFTFNERQGSRLIQLSLSISAHGPEPIADRIAPHESAMRSALLQTLMDVTREDLNDVKSRTALLERLKKVMNTELDARTGEGGIEEVFFTDVIIQ</sequence>